<evidence type="ECO:0000256" key="1">
    <source>
        <dbReference type="PROSITE-ProRule" id="PRU00290"/>
    </source>
</evidence>
<evidence type="ECO:0000259" key="3">
    <source>
        <dbReference type="PROSITE" id="PS50892"/>
    </source>
</evidence>
<dbReference type="OrthoDB" id="248747at2759"/>
<reference evidence="4 5" key="1">
    <citation type="submission" date="2020-04" db="EMBL/GenBank/DDBJ databases">
        <title>Perkinsus olseni comparative genomics.</title>
        <authorList>
            <person name="Bogema D.R."/>
        </authorList>
    </citation>
    <scope>NUCLEOTIDE SEQUENCE [LARGE SCALE GENOMIC DNA]</scope>
    <source>
        <strain evidence="4">00978-12</strain>
    </source>
</reference>
<keyword evidence="2" id="KW-1133">Transmembrane helix</keyword>
<dbReference type="Pfam" id="PF00957">
    <property type="entry name" value="Synaptobrevin"/>
    <property type="match status" value="1"/>
</dbReference>
<dbReference type="EMBL" id="JABANP010000078">
    <property type="protein sequence ID" value="KAF4691435.1"/>
    <property type="molecule type" value="Genomic_DNA"/>
</dbReference>
<organism evidence="4 5">
    <name type="scientific">Perkinsus olseni</name>
    <name type="common">Perkinsus atlanticus</name>
    <dbReference type="NCBI Taxonomy" id="32597"/>
    <lineage>
        <taxon>Eukaryota</taxon>
        <taxon>Sar</taxon>
        <taxon>Alveolata</taxon>
        <taxon>Perkinsozoa</taxon>
        <taxon>Perkinsea</taxon>
        <taxon>Perkinsida</taxon>
        <taxon>Perkinsidae</taxon>
        <taxon>Perkinsus</taxon>
    </lineage>
</organism>
<keyword evidence="1" id="KW-0175">Coiled coil</keyword>
<comment type="caution">
    <text evidence="4">The sequence shown here is derived from an EMBL/GenBank/DDBJ whole genome shotgun (WGS) entry which is preliminary data.</text>
</comment>
<sequence>MAAPTSPSIGDMLGLCASARDEAEYWKGRFEASQNEIWRLRTESPLECNNEGLWLPLALLAVGLVVAVRVLSRRDRVGRKALLRKVDATLKRRLSETPRPPAALDASPSMASLMTTCTNNSAACPSFPDRGDLSPKDSATVAKQEEFLRGLFGDYEKLTPTKARSASGTSCTERSCTAPSSASVSSGDMTKHGFFALRPLVVAAVNGDPLAGHGDNRRNTSDRIATARNNIGDFSRMDDACYSLVYRGHTINFYRERPYIYVVVAVEKEGGAELPSMILKRMAAEITPRNRQLPSVIAMTRELKAIIDAGNGVKMTMIAQVEDELDAVADIMTRFHVDAVINRGESIASLVDKTSNLGVDARVFRTRAKQVVRKIWWQRAKVHGALVAIILYAEGSLYLHADLCDADAKPP</sequence>
<dbReference type="PANTHER" id="PTHR21136:SF168">
    <property type="entry name" value="VESICLE-ASSOCIATED MEMBRANE PROTEIN 9"/>
    <property type="match status" value="1"/>
</dbReference>
<feature type="transmembrane region" description="Helical" evidence="2">
    <location>
        <begin position="53"/>
        <end position="71"/>
    </location>
</feature>
<evidence type="ECO:0000313" key="4">
    <source>
        <dbReference type="EMBL" id="KAF4691435.1"/>
    </source>
</evidence>
<dbReference type="InterPro" id="IPR051097">
    <property type="entry name" value="Synaptobrevin-like_transport"/>
</dbReference>
<protein>
    <recommendedName>
        <fullName evidence="3">V-SNARE coiled-coil homology domain-containing protein</fullName>
    </recommendedName>
</protein>
<dbReference type="PROSITE" id="PS50892">
    <property type="entry name" value="V_SNARE"/>
    <property type="match status" value="1"/>
</dbReference>
<proteinExistence type="predicted"/>
<feature type="domain" description="V-SNARE coiled-coil homology" evidence="3">
    <location>
        <begin position="317"/>
        <end position="378"/>
    </location>
</feature>
<dbReference type="SUPFAM" id="SSF58038">
    <property type="entry name" value="SNARE fusion complex"/>
    <property type="match status" value="1"/>
</dbReference>
<dbReference type="PANTHER" id="PTHR21136">
    <property type="entry name" value="SNARE PROTEINS"/>
    <property type="match status" value="1"/>
</dbReference>
<dbReference type="Proteomes" id="UP000541610">
    <property type="component" value="Unassembled WGS sequence"/>
</dbReference>
<keyword evidence="2" id="KW-0472">Membrane</keyword>
<keyword evidence="2" id="KW-0812">Transmembrane</keyword>
<dbReference type="InterPro" id="IPR042855">
    <property type="entry name" value="V_SNARE_CC"/>
</dbReference>
<dbReference type="AlphaFoldDB" id="A0A7J6P5R6"/>
<name>A0A7J6P5R6_PEROL</name>
<gene>
    <name evidence="4" type="ORF">FOZ60_015432</name>
</gene>
<accession>A0A7J6P5R6</accession>
<evidence type="ECO:0000313" key="5">
    <source>
        <dbReference type="Proteomes" id="UP000541610"/>
    </source>
</evidence>
<dbReference type="Gene3D" id="1.20.5.110">
    <property type="match status" value="1"/>
</dbReference>
<dbReference type="CDD" id="cd15843">
    <property type="entry name" value="R-SNARE"/>
    <property type="match status" value="1"/>
</dbReference>
<evidence type="ECO:0000256" key="2">
    <source>
        <dbReference type="SAM" id="Phobius"/>
    </source>
</evidence>